<dbReference type="InterPro" id="IPR024079">
    <property type="entry name" value="MetalloPept_cat_dom_sf"/>
</dbReference>
<gene>
    <name evidence="2" type="ORF">A2008_03985</name>
</gene>
<feature type="compositionally biased region" description="Polar residues" evidence="1">
    <location>
        <begin position="121"/>
        <end position="130"/>
    </location>
</feature>
<name>A0A1F7WUK1_9BACT</name>
<sequence>MKRNHLPLILTLLFVVVFLFAGDARSESINVLQKDLNSNQITTGGAASSSGCTDAAGKIGSSIKSAAESISQSCNQIKSSCSGFFSKLKSFFQDLFSMFKQIIKQFVDAFKGCTGNTTGVSDNNGCNQNTSNNADDGASNSSSNNETSNSNSNDNSNTNGSNQTPPANNDQGAATERPAGEAAGVDTSNAQSLIKALKEKFNITVENGSSQWSLSQLKQTYELLTKLPPSFTANTKMIQRIASTSLGANVGGYVSSGAPRVYLTNHGTSSMTFVLVHEMAHCFHFAQSGVFSKWQSQFWGGRNGYSGSGNQVSSSVSSYGNSNSMEDFAESVRAYYMNGASMKRTHPDRYEFVKQYVMAGVEY</sequence>
<accession>A0A1F7WUK1</accession>
<evidence type="ECO:0000256" key="1">
    <source>
        <dbReference type="SAM" id="MobiDB-lite"/>
    </source>
</evidence>
<reference evidence="2 3" key="1">
    <citation type="journal article" date="2016" name="Nat. Commun.">
        <title>Thousands of microbial genomes shed light on interconnected biogeochemical processes in an aquifer system.</title>
        <authorList>
            <person name="Anantharaman K."/>
            <person name="Brown C.T."/>
            <person name="Hug L.A."/>
            <person name="Sharon I."/>
            <person name="Castelle C.J."/>
            <person name="Probst A.J."/>
            <person name="Thomas B.C."/>
            <person name="Singh A."/>
            <person name="Wilkins M.J."/>
            <person name="Karaoz U."/>
            <person name="Brodie E.L."/>
            <person name="Williams K.H."/>
            <person name="Hubbard S.S."/>
            <person name="Banfield J.F."/>
        </authorList>
    </citation>
    <scope>NUCLEOTIDE SEQUENCE [LARGE SCALE GENOMIC DNA]</scope>
</reference>
<dbReference type="STRING" id="1817813.A2008_03985"/>
<proteinExistence type="predicted"/>
<evidence type="ECO:0008006" key="4">
    <source>
        <dbReference type="Google" id="ProtNLM"/>
    </source>
</evidence>
<dbReference type="Proteomes" id="UP000178735">
    <property type="component" value="Unassembled WGS sequence"/>
</dbReference>
<evidence type="ECO:0000313" key="2">
    <source>
        <dbReference type="EMBL" id="OGM06491.1"/>
    </source>
</evidence>
<dbReference type="Gene3D" id="3.40.390.10">
    <property type="entry name" value="Collagenase (Catalytic Domain)"/>
    <property type="match status" value="1"/>
</dbReference>
<feature type="compositionally biased region" description="Polar residues" evidence="1">
    <location>
        <begin position="163"/>
        <end position="172"/>
    </location>
</feature>
<dbReference type="EMBL" id="MGFH01000061">
    <property type="protein sequence ID" value="OGM06491.1"/>
    <property type="molecule type" value="Genomic_DNA"/>
</dbReference>
<dbReference type="SUPFAM" id="SSF55486">
    <property type="entry name" value="Metalloproteases ('zincins'), catalytic domain"/>
    <property type="match status" value="1"/>
</dbReference>
<evidence type="ECO:0000313" key="3">
    <source>
        <dbReference type="Proteomes" id="UP000178735"/>
    </source>
</evidence>
<feature type="compositionally biased region" description="Low complexity" evidence="1">
    <location>
        <begin position="131"/>
        <end position="162"/>
    </location>
</feature>
<feature type="region of interest" description="Disordered" evidence="1">
    <location>
        <begin position="121"/>
        <end position="187"/>
    </location>
</feature>
<protein>
    <recommendedName>
        <fullName evidence="4">DUF4157 domain-containing protein</fullName>
    </recommendedName>
</protein>
<organism evidence="2 3">
    <name type="scientific">Candidatus Wallbacteria bacterium GWC2_49_35</name>
    <dbReference type="NCBI Taxonomy" id="1817813"/>
    <lineage>
        <taxon>Bacteria</taxon>
        <taxon>Candidatus Walliibacteriota</taxon>
    </lineage>
</organism>
<comment type="caution">
    <text evidence="2">The sequence shown here is derived from an EMBL/GenBank/DDBJ whole genome shotgun (WGS) entry which is preliminary data.</text>
</comment>
<dbReference type="AlphaFoldDB" id="A0A1F7WUK1"/>
<dbReference type="GO" id="GO:0008237">
    <property type="term" value="F:metallopeptidase activity"/>
    <property type="evidence" value="ECO:0007669"/>
    <property type="project" value="InterPro"/>
</dbReference>